<evidence type="ECO:0000313" key="1">
    <source>
        <dbReference type="EMBL" id="KAK9712347.1"/>
    </source>
</evidence>
<organism evidence="1 2">
    <name type="scientific">Popillia japonica</name>
    <name type="common">Japanese beetle</name>
    <dbReference type="NCBI Taxonomy" id="7064"/>
    <lineage>
        <taxon>Eukaryota</taxon>
        <taxon>Metazoa</taxon>
        <taxon>Ecdysozoa</taxon>
        <taxon>Arthropoda</taxon>
        <taxon>Hexapoda</taxon>
        <taxon>Insecta</taxon>
        <taxon>Pterygota</taxon>
        <taxon>Neoptera</taxon>
        <taxon>Endopterygota</taxon>
        <taxon>Coleoptera</taxon>
        <taxon>Polyphaga</taxon>
        <taxon>Scarabaeiformia</taxon>
        <taxon>Scarabaeidae</taxon>
        <taxon>Rutelinae</taxon>
        <taxon>Popillia</taxon>
    </lineage>
</organism>
<name>A0AAW1K1S7_POPJA</name>
<dbReference type="PANTHER" id="PTHR10773">
    <property type="entry name" value="DNA-DIRECTED RNA POLYMERASES I, II, AND III SUBUNIT RPABC2"/>
    <property type="match status" value="1"/>
</dbReference>
<evidence type="ECO:0000313" key="2">
    <source>
        <dbReference type="Proteomes" id="UP001458880"/>
    </source>
</evidence>
<proteinExistence type="predicted"/>
<dbReference type="PANTHER" id="PTHR10773:SF19">
    <property type="match status" value="1"/>
</dbReference>
<accession>A0AAW1K1S7</accession>
<protein>
    <submittedName>
        <fullName evidence="1">Uncharacterized protein</fullName>
    </submittedName>
</protein>
<comment type="caution">
    <text evidence="1">The sequence shown here is derived from an EMBL/GenBank/DDBJ whole genome shotgun (WGS) entry which is preliminary data.</text>
</comment>
<gene>
    <name evidence="1" type="ORF">QE152_g24977</name>
</gene>
<keyword evidence="2" id="KW-1185">Reference proteome</keyword>
<dbReference type="AlphaFoldDB" id="A0AAW1K1S7"/>
<dbReference type="Proteomes" id="UP001458880">
    <property type="component" value="Unassembled WGS sequence"/>
</dbReference>
<sequence length="309" mass="36658">MRIQKKRTGIRSEELSPRETNSALIVLVKIVQNARHTFVWKPNSVSCFLKYIYTARDMQLQNWKLQCNHPRHKNLECKEVGQETMCYVKRRFYKDNNLVNQNVRLSHLIEVKHPKRHRERVSAPTRKPHRFQIVYKIATKTNQYQVCKKFFETLLELSHRRILWVAKRINNGEEIRENRGGNQWKDKLLHKKKSILSFIGKFKARESHYNRQKSQRLYLPSELTISKMCTIYNSTVDESLQYNTPYEVSIDRRRQIIDDLFPNFGDYGQKDPTALDVAPFTAEKELKTAARNIKIGLAITGKRILLLWT</sequence>
<reference evidence="1 2" key="1">
    <citation type="journal article" date="2024" name="BMC Genomics">
        <title>De novo assembly and annotation of Popillia japonica's genome with initial clues to its potential as an invasive pest.</title>
        <authorList>
            <person name="Cucini C."/>
            <person name="Boschi S."/>
            <person name="Funari R."/>
            <person name="Cardaioli E."/>
            <person name="Iannotti N."/>
            <person name="Marturano G."/>
            <person name="Paoli F."/>
            <person name="Bruttini M."/>
            <person name="Carapelli A."/>
            <person name="Frati F."/>
            <person name="Nardi F."/>
        </authorList>
    </citation>
    <scope>NUCLEOTIDE SEQUENCE [LARGE SCALE GENOMIC DNA]</scope>
    <source>
        <strain evidence="1">DMR45628</strain>
    </source>
</reference>
<dbReference type="EMBL" id="JASPKY010000265">
    <property type="protein sequence ID" value="KAK9712347.1"/>
    <property type="molecule type" value="Genomic_DNA"/>
</dbReference>